<feature type="transmembrane region" description="Helical" evidence="19">
    <location>
        <begin position="87"/>
        <end position="105"/>
    </location>
</feature>
<comment type="caution">
    <text evidence="20">The sequence shown here is derived from an EMBL/GenBank/DDBJ whole genome shotgun (WGS) entry which is preliminary data.</text>
</comment>
<evidence type="ECO:0000256" key="17">
    <source>
        <dbReference type="ARBA" id="ARBA00023264"/>
    </source>
</evidence>
<evidence type="ECO:0000256" key="13">
    <source>
        <dbReference type="ARBA" id="ARBA00022989"/>
    </source>
</evidence>
<accession>A0A840F258</accession>
<feature type="transmembrane region" description="Helical" evidence="19">
    <location>
        <begin position="117"/>
        <end position="142"/>
    </location>
</feature>
<evidence type="ECO:0000256" key="11">
    <source>
        <dbReference type="ARBA" id="ARBA00022692"/>
    </source>
</evidence>
<evidence type="ECO:0000313" key="20">
    <source>
        <dbReference type="EMBL" id="MBB4136046.1"/>
    </source>
</evidence>
<comment type="subcellular location">
    <subcellularLocation>
        <location evidence="2">Cell membrane</location>
        <topology evidence="2">Multi-pass membrane protein</topology>
    </subcellularLocation>
</comment>
<dbReference type="InterPro" id="IPR000374">
    <property type="entry name" value="PC_trans"/>
</dbReference>
<evidence type="ECO:0000313" key="21">
    <source>
        <dbReference type="Proteomes" id="UP000551501"/>
    </source>
</evidence>
<dbReference type="EMBL" id="JACIFP010000001">
    <property type="protein sequence ID" value="MBB4136046.1"/>
    <property type="molecule type" value="Genomic_DNA"/>
</dbReference>
<dbReference type="GO" id="GO:0016024">
    <property type="term" value="P:CDP-diacylglycerol biosynthetic process"/>
    <property type="evidence" value="ECO:0007669"/>
    <property type="project" value="UniProtKB-UniPathway"/>
</dbReference>
<feature type="transmembrane region" description="Helical" evidence="19">
    <location>
        <begin position="12"/>
        <end position="31"/>
    </location>
</feature>
<evidence type="ECO:0000256" key="10">
    <source>
        <dbReference type="ARBA" id="ARBA00022679"/>
    </source>
</evidence>
<dbReference type="Pfam" id="PF01148">
    <property type="entry name" value="CTP_transf_1"/>
    <property type="match status" value="1"/>
</dbReference>
<evidence type="ECO:0000256" key="2">
    <source>
        <dbReference type="ARBA" id="ARBA00004651"/>
    </source>
</evidence>
<keyword evidence="9" id="KW-0444">Lipid biosynthesis</keyword>
<keyword evidence="16" id="KW-0594">Phospholipid biosynthesis</keyword>
<comment type="similarity">
    <text evidence="5 18">Belongs to the CDS family.</text>
</comment>
<evidence type="ECO:0000256" key="12">
    <source>
        <dbReference type="ARBA" id="ARBA00022695"/>
    </source>
</evidence>
<gene>
    <name evidence="20" type="ORF">BKA16_002598</name>
</gene>
<feature type="transmembrane region" description="Helical" evidence="19">
    <location>
        <begin position="188"/>
        <end position="207"/>
    </location>
</feature>
<keyword evidence="8" id="KW-1003">Cell membrane</keyword>
<dbReference type="EC" id="2.7.7.41" evidence="6 18"/>
<feature type="transmembrane region" description="Helical" evidence="19">
    <location>
        <begin position="148"/>
        <end position="167"/>
    </location>
</feature>
<evidence type="ECO:0000256" key="9">
    <source>
        <dbReference type="ARBA" id="ARBA00022516"/>
    </source>
</evidence>
<comment type="catalytic activity">
    <reaction evidence="1 18">
        <text>a 1,2-diacyl-sn-glycero-3-phosphate + CTP + H(+) = a CDP-1,2-diacyl-sn-glycerol + diphosphate</text>
        <dbReference type="Rhea" id="RHEA:16229"/>
        <dbReference type="ChEBI" id="CHEBI:15378"/>
        <dbReference type="ChEBI" id="CHEBI:33019"/>
        <dbReference type="ChEBI" id="CHEBI:37563"/>
        <dbReference type="ChEBI" id="CHEBI:58332"/>
        <dbReference type="ChEBI" id="CHEBI:58608"/>
        <dbReference type="EC" id="2.7.7.41"/>
    </reaction>
</comment>
<keyword evidence="15 19" id="KW-0472">Membrane</keyword>
<evidence type="ECO:0000256" key="4">
    <source>
        <dbReference type="ARBA" id="ARBA00005189"/>
    </source>
</evidence>
<dbReference type="PANTHER" id="PTHR46382">
    <property type="entry name" value="PHOSPHATIDATE CYTIDYLYLTRANSFERASE"/>
    <property type="match status" value="1"/>
</dbReference>
<keyword evidence="17" id="KW-1208">Phospholipid metabolism</keyword>
<evidence type="ECO:0000256" key="6">
    <source>
        <dbReference type="ARBA" id="ARBA00012487"/>
    </source>
</evidence>
<comment type="pathway">
    <text evidence="4">Lipid metabolism.</text>
</comment>
<evidence type="ECO:0000256" key="8">
    <source>
        <dbReference type="ARBA" id="ARBA00022475"/>
    </source>
</evidence>
<protein>
    <recommendedName>
        <fullName evidence="7 18">Phosphatidate cytidylyltransferase</fullName>
        <ecNumber evidence="6 18">2.7.7.41</ecNumber>
    </recommendedName>
</protein>
<reference evidence="20 21" key="1">
    <citation type="submission" date="2020-08" db="EMBL/GenBank/DDBJ databases">
        <title>Sequencing the genomes of 1000 actinobacteria strains.</title>
        <authorList>
            <person name="Klenk H.-P."/>
        </authorList>
    </citation>
    <scope>NUCLEOTIDE SEQUENCE [LARGE SCALE GENOMIC DNA]</scope>
    <source>
        <strain evidence="20 21">DSM 45298</strain>
    </source>
</reference>
<keyword evidence="11 18" id="KW-0812">Transmembrane</keyword>
<dbReference type="PANTHER" id="PTHR46382:SF1">
    <property type="entry name" value="PHOSPHATIDATE CYTIDYLYLTRANSFERASE"/>
    <property type="match status" value="1"/>
</dbReference>
<dbReference type="PROSITE" id="PS01315">
    <property type="entry name" value="CDS"/>
    <property type="match status" value="1"/>
</dbReference>
<organism evidence="20 21">
    <name type="scientific">Gordonia humi</name>
    <dbReference type="NCBI Taxonomy" id="686429"/>
    <lineage>
        <taxon>Bacteria</taxon>
        <taxon>Bacillati</taxon>
        <taxon>Actinomycetota</taxon>
        <taxon>Actinomycetes</taxon>
        <taxon>Mycobacteriales</taxon>
        <taxon>Gordoniaceae</taxon>
        <taxon>Gordonia</taxon>
    </lineage>
</organism>
<keyword evidence="13 19" id="KW-1133">Transmembrane helix</keyword>
<evidence type="ECO:0000256" key="19">
    <source>
        <dbReference type="SAM" id="Phobius"/>
    </source>
</evidence>
<dbReference type="Proteomes" id="UP000551501">
    <property type="component" value="Unassembled WGS sequence"/>
</dbReference>
<keyword evidence="10 18" id="KW-0808">Transferase</keyword>
<dbReference type="GO" id="GO:0004605">
    <property type="term" value="F:phosphatidate cytidylyltransferase activity"/>
    <property type="evidence" value="ECO:0007669"/>
    <property type="project" value="UniProtKB-EC"/>
</dbReference>
<name>A0A840F258_9ACTN</name>
<evidence type="ECO:0000256" key="1">
    <source>
        <dbReference type="ARBA" id="ARBA00001698"/>
    </source>
</evidence>
<dbReference type="UniPathway" id="UPA00557">
    <property type="reaction ID" value="UER00614"/>
</dbReference>
<evidence type="ECO:0000256" key="14">
    <source>
        <dbReference type="ARBA" id="ARBA00023098"/>
    </source>
</evidence>
<feature type="transmembrane region" description="Helical" evidence="19">
    <location>
        <begin position="61"/>
        <end position="81"/>
    </location>
</feature>
<dbReference type="AlphaFoldDB" id="A0A840F258"/>
<evidence type="ECO:0000256" key="16">
    <source>
        <dbReference type="ARBA" id="ARBA00023209"/>
    </source>
</evidence>
<comment type="pathway">
    <text evidence="3 18">Phospholipid metabolism; CDP-diacylglycerol biosynthesis; CDP-diacylglycerol from sn-glycerol 3-phosphate: step 3/3.</text>
</comment>
<evidence type="ECO:0000256" key="3">
    <source>
        <dbReference type="ARBA" id="ARBA00005119"/>
    </source>
</evidence>
<evidence type="ECO:0000256" key="7">
    <source>
        <dbReference type="ARBA" id="ARBA00019373"/>
    </source>
</evidence>
<sequence length="277" mass="29135">MTTPTTSKAGRNLPAAIGVGVGLGAVLIAVLVFVPMAWYGIVSIALGIATWEVCKRLHDGGFGVPFWPLLVGGQAAIWLSWPWGIEASFVAVAATVLVVMVWKLFAQGLNSAPVDYVRDVSMSLLVLAWLPMLAVFGAAMVAQDDGRYRVFTLVIVVVCSDVGGYAAGVLFGKHPMAPAISPKKSWEGFGGSLVVGTAGAVCCSLFLLDTHWWVGMALGPLMVIVATTGDLVESQVKRDLGIKDMGTLLPGHGGIMDRLDSLLPSALVTWAVLTILM</sequence>
<dbReference type="GO" id="GO:0005886">
    <property type="term" value="C:plasma membrane"/>
    <property type="evidence" value="ECO:0007669"/>
    <property type="project" value="UniProtKB-SubCell"/>
</dbReference>
<evidence type="ECO:0000256" key="15">
    <source>
        <dbReference type="ARBA" id="ARBA00023136"/>
    </source>
</evidence>
<keyword evidence="12 18" id="KW-0548">Nucleotidyltransferase</keyword>
<evidence type="ECO:0000256" key="18">
    <source>
        <dbReference type="RuleBase" id="RU003938"/>
    </source>
</evidence>
<keyword evidence="14" id="KW-0443">Lipid metabolism</keyword>
<proteinExistence type="inferred from homology"/>
<dbReference type="RefSeq" id="WP_183371031.1">
    <property type="nucleotide sequence ID" value="NZ_BAABHL010000040.1"/>
</dbReference>
<keyword evidence="21" id="KW-1185">Reference proteome</keyword>
<evidence type="ECO:0000256" key="5">
    <source>
        <dbReference type="ARBA" id="ARBA00010185"/>
    </source>
</evidence>